<dbReference type="Pfam" id="PF00881">
    <property type="entry name" value="Nitroreductase"/>
    <property type="match status" value="1"/>
</dbReference>
<proteinExistence type="predicted"/>
<feature type="domain" description="Nitroreductase" evidence="1">
    <location>
        <begin position="30"/>
        <end position="182"/>
    </location>
</feature>
<protein>
    <submittedName>
        <fullName evidence="2">Malonic semialdehyde reductase</fullName>
    </submittedName>
</protein>
<dbReference type="Gene3D" id="3.40.109.10">
    <property type="entry name" value="NADH Oxidase"/>
    <property type="match status" value="1"/>
</dbReference>
<dbReference type="PANTHER" id="PTHR43543">
    <property type="entry name" value="MALONIC SEMIALDEHYDE REDUCTASE RUTE-RELATED"/>
    <property type="match status" value="1"/>
</dbReference>
<dbReference type="NCBIfam" id="NF003768">
    <property type="entry name" value="PRK05365.1"/>
    <property type="match status" value="1"/>
</dbReference>
<dbReference type="SUPFAM" id="SSF55469">
    <property type="entry name" value="FMN-dependent nitroreductase-like"/>
    <property type="match status" value="1"/>
</dbReference>
<evidence type="ECO:0000313" key="2">
    <source>
        <dbReference type="EMBL" id="RII43605.1"/>
    </source>
</evidence>
<sequence length="206" mass="22226">MSTTTAEPVRVLDEEALGLLFTHAHTANSFAPIEVPDSVLERLHELTVMPPTAMNTQPLRILWVRSPEAKTTVGALMGEGNREKTLAAPLVAVLAFDAAWHEHLETLAPFRAAAKDTFAANEPMRVGMAKTNAAIQMGYFLLAARGLGLDVGPQAGFDAKGMDEAFFAENGWQSFAVVNLGYPAADGAGYRERQARLGFEQQTLTV</sequence>
<reference evidence="2 3" key="1">
    <citation type="submission" date="2018-07" db="EMBL/GenBank/DDBJ databases">
        <title>Arthrobacter sp. nov., isolated from raw cow's milk with high bacterial count.</title>
        <authorList>
            <person name="Hahne J."/>
            <person name="Isele D."/>
            <person name="Lipski A."/>
        </authorList>
    </citation>
    <scope>NUCLEOTIDE SEQUENCE [LARGE SCALE GENOMIC DNA]</scope>
    <source>
        <strain evidence="2 3">JZ R-35</strain>
    </source>
</reference>
<name>A0A399JDG3_9MICC</name>
<dbReference type="GO" id="GO:0016491">
    <property type="term" value="F:oxidoreductase activity"/>
    <property type="evidence" value="ECO:0007669"/>
    <property type="project" value="InterPro"/>
</dbReference>
<dbReference type="InterPro" id="IPR029479">
    <property type="entry name" value="Nitroreductase"/>
</dbReference>
<gene>
    <name evidence="2" type="ORF">DWB68_01530</name>
</gene>
<comment type="caution">
    <text evidence="2">The sequence shown here is derived from an EMBL/GenBank/DDBJ whole genome shotgun (WGS) entry which is preliminary data.</text>
</comment>
<dbReference type="EMBL" id="QQXK01000002">
    <property type="protein sequence ID" value="RII43605.1"/>
    <property type="molecule type" value="Genomic_DNA"/>
</dbReference>
<keyword evidence="3" id="KW-1185">Reference proteome</keyword>
<dbReference type="InterPro" id="IPR050461">
    <property type="entry name" value="Nitroreductase_HadB/RutE"/>
</dbReference>
<dbReference type="Proteomes" id="UP000265419">
    <property type="component" value="Unassembled WGS sequence"/>
</dbReference>
<dbReference type="RefSeq" id="WP_119423364.1">
    <property type="nucleotide sequence ID" value="NZ_QQXK01000002.1"/>
</dbReference>
<dbReference type="InterPro" id="IPR000415">
    <property type="entry name" value="Nitroreductase-like"/>
</dbReference>
<dbReference type="PANTHER" id="PTHR43543:SF1">
    <property type="entry name" value="MALONIC SEMIALDEHYDE REDUCTASE RUTE-RELATED"/>
    <property type="match status" value="1"/>
</dbReference>
<evidence type="ECO:0000259" key="1">
    <source>
        <dbReference type="Pfam" id="PF00881"/>
    </source>
</evidence>
<dbReference type="AlphaFoldDB" id="A0A399JDG3"/>
<organism evidence="2 3">
    <name type="scientific">Galactobacter valiniphilus</name>
    <dbReference type="NCBI Taxonomy" id="2676122"/>
    <lineage>
        <taxon>Bacteria</taxon>
        <taxon>Bacillati</taxon>
        <taxon>Actinomycetota</taxon>
        <taxon>Actinomycetes</taxon>
        <taxon>Micrococcales</taxon>
        <taxon>Micrococcaceae</taxon>
        <taxon>Galactobacter</taxon>
    </lineage>
</organism>
<accession>A0A399JDG3</accession>
<evidence type="ECO:0000313" key="3">
    <source>
        <dbReference type="Proteomes" id="UP000265419"/>
    </source>
</evidence>